<feature type="transmembrane region" description="Helical" evidence="6">
    <location>
        <begin position="104"/>
        <end position="123"/>
    </location>
</feature>
<gene>
    <name evidence="8" type="ORF">J2D77_12795</name>
</gene>
<dbReference type="Gene3D" id="1.20.1250.20">
    <property type="entry name" value="MFS general substrate transporter like domains"/>
    <property type="match status" value="2"/>
</dbReference>
<proteinExistence type="predicted"/>
<evidence type="ECO:0000256" key="5">
    <source>
        <dbReference type="ARBA" id="ARBA00023136"/>
    </source>
</evidence>
<organism evidence="8 9">
    <name type="scientific">Acetobacter garciniae</name>
    <dbReference type="NCBI Taxonomy" id="2817435"/>
    <lineage>
        <taxon>Bacteria</taxon>
        <taxon>Pseudomonadati</taxon>
        <taxon>Pseudomonadota</taxon>
        <taxon>Alphaproteobacteria</taxon>
        <taxon>Acetobacterales</taxon>
        <taxon>Acetobacteraceae</taxon>
        <taxon>Acetobacter</taxon>
    </lineage>
</organism>
<dbReference type="InterPro" id="IPR020846">
    <property type="entry name" value="MFS_dom"/>
</dbReference>
<dbReference type="PROSITE" id="PS50850">
    <property type="entry name" value="MFS"/>
    <property type="match status" value="1"/>
</dbReference>
<reference evidence="8" key="1">
    <citation type="submission" date="2021-03" db="EMBL/GenBank/DDBJ databases">
        <title>The complete genome sequence of Acetobacter sp. TBRC 12339.</title>
        <authorList>
            <person name="Charoenyingcharoen P."/>
            <person name="Yukphan P."/>
        </authorList>
    </citation>
    <scope>NUCLEOTIDE SEQUENCE</scope>
    <source>
        <strain evidence="8">TBRC 12339</strain>
    </source>
</reference>
<feature type="transmembrane region" description="Helical" evidence="6">
    <location>
        <begin position="253"/>
        <end position="274"/>
    </location>
</feature>
<dbReference type="InterPro" id="IPR004748">
    <property type="entry name" value="Polyol_permease-like"/>
</dbReference>
<keyword evidence="2" id="KW-0813">Transport</keyword>
<accession>A0A939HQW5</accession>
<feature type="transmembrane region" description="Helical" evidence="6">
    <location>
        <begin position="201"/>
        <end position="221"/>
    </location>
</feature>
<dbReference type="RefSeq" id="WP_207846720.1">
    <property type="nucleotide sequence ID" value="NZ_JAFVMH010000007.1"/>
</dbReference>
<feature type="transmembrane region" description="Helical" evidence="6">
    <location>
        <begin position="383"/>
        <end position="404"/>
    </location>
</feature>
<feature type="transmembrane region" description="Helical" evidence="6">
    <location>
        <begin position="75"/>
        <end position="98"/>
    </location>
</feature>
<keyword evidence="3 6" id="KW-0812">Transmembrane</keyword>
<evidence type="ECO:0000256" key="3">
    <source>
        <dbReference type="ARBA" id="ARBA00022692"/>
    </source>
</evidence>
<dbReference type="InterPro" id="IPR036259">
    <property type="entry name" value="MFS_trans_sf"/>
</dbReference>
<comment type="caution">
    <text evidence="8">The sequence shown here is derived from an EMBL/GenBank/DDBJ whole genome shotgun (WGS) entry which is preliminary data.</text>
</comment>
<feature type="domain" description="Major facilitator superfamily (MFS) profile" evidence="7">
    <location>
        <begin position="37"/>
        <end position="432"/>
    </location>
</feature>
<feature type="transmembrane region" description="Helical" evidence="6">
    <location>
        <begin position="345"/>
        <end position="371"/>
    </location>
</feature>
<dbReference type="PANTHER" id="PTHR23506">
    <property type="entry name" value="GH10249P"/>
    <property type="match status" value="1"/>
</dbReference>
<feature type="transmembrane region" description="Helical" evidence="6">
    <location>
        <begin position="410"/>
        <end position="429"/>
    </location>
</feature>
<dbReference type="Pfam" id="PF07690">
    <property type="entry name" value="MFS_1"/>
    <property type="match status" value="1"/>
</dbReference>
<feature type="transmembrane region" description="Helical" evidence="6">
    <location>
        <begin position="40"/>
        <end position="63"/>
    </location>
</feature>
<evidence type="ECO:0000313" key="8">
    <source>
        <dbReference type="EMBL" id="MBO1326029.1"/>
    </source>
</evidence>
<feature type="transmembrane region" description="Helical" evidence="6">
    <location>
        <begin position="286"/>
        <end position="307"/>
    </location>
</feature>
<dbReference type="AlphaFoldDB" id="A0A939HQW5"/>
<comment type="subcellular location">
    <subcellularLocation>
        <location evidence="1">Membrane</location>
        <topology evidence="1">Multi-pass membrane protein</topology>
    </subcellularLocation>
</comment>
<keyword evidence="9" id="KW-1185">Reference proteome</keyword>
<dbReference type="EMBL" id="JAFVMH010000007">
    <property type="protein sequence ID" value="MBO1326029.1"/>
    <property type="molecule type" value="Genomic_DNA"/>
</dbReference>
<protein>
    <submittedName>
        <fullName evidence="8">MFS transporter</fullName>
    </submittedName>
</protein>
<evidence type="ECO:0000256" key="2">
    <source>
        <dbReference type="ARBA" id="ARBA00022448"/>
    </source>
</evidence>
<dbReference type="NCBIfam" id="TIGR00897">
    <property type="entry name" value="2A0118"/>
    <property type="match status" value="1"/>
</dbReference>
<feature type="transmembrane region" description="Helical" evidence="6">
    <location>
        <begin position="167"/>
        <end position="189"/>
    </location>
</feature>
<dbReference type="Proteomes" id="UP000664073">
    <property type="component" value="Unassembled WGS sequence"/>
</dbReference>
<keyword evidence="4 6" id="KW-1133">Transmembrane helix</keyword>
<keyword evidence="5 6" id="KW-0472">Membrane</keyword>
<feature type="transmembrane region" description="Helical" evidence="6">
    <location>
        <begin position="319"/>
        <end position="339"/>
    </location>
</feature>
<evidence type="ECO:0000256" key="1">
    <source>
        <dbReference type="ARBA" id="ARBA00004141"/>
    </source>
</evidence>
<dbReference type="GO" id="GO:0016020">
    <property type="term" value="C:membrane"/>
    <property type="evidence" value="ECO:0007669"/>
    <property type="project" value="UniProtKB-SubCell"/>
</dbReference>
<dbReference type="InterPro" id="IPR011701">
    <property type="entry name" value="MFS"/>
</dbReference>
<sequence>MSRAVPAGHAGRDGGTNGGADAGIATGVRMVWGLPLVLGWGYLAVILFMTGDGIEVTFLSRYVTDIGFSARDAALLFSAFGATAAVSGWLSGILAEVYGPRRVMMVGAAWWVVCQAAFLKFGIEASSFNRMLLFYALRGFAHPLFFYAFFLRVVQVTPTARLASALGWLWSVFTIGYGVAATFIAGMAIPRFGVVPTLWMSLLWIMAGALVAFCGLGSGTTAGRGRAASWMALRQVFAALPVIVKNHDIAIMFFLRIVSNLSLYGFPVVMPLFYTSAQGGFTMAQWMMVYGVYFFIQPFGNVAWGLIGDRIGWIRQIRWVGFFGCAVTTLLFYYVPFYAPGNMVLATAAAALAAVTVTSFVAISALFPALVPAHRGGALSIQNLGGGLSNFLGPTIAAMLVTQWGVQGVIWAYAGLYVLAGGLSFFLRFRQPGL</sequence>
<name>A0A939HQW5_9PROT</name>
<evidence type="ECO:0000259" key="7">
    <source>
        <dbReference type="PROSITE" id="PS50850"/>
    </source>
</evidence>
<evidence type="ECO:0000256" key="6">
    <source>
        <dbReference type="SAM" id="Phobius"/>
    </source>
</evidence>
<evidence type="ECO:0000313" key="9">
    <source>
        <dbReference type="Proteomes" id="UP000664073"/>
    </source>
</evidence>
<dbReference type="GO" id="GO:0022857">
    <property type="term" value="F:transmembrane transporter activity"/>
    <property type="evidence" value="ECO:0007669"/>
    <property type="project" value="InterPro"/>
</dbReference>
<dbReference type="PANTHER" id="PTHR23506:SF23">
    <property type="entry name" value="GH10249P"/>
    <property type="match status" value="1"/>
</dbReference>
<dbReference type="InterPro" id="IPR050930">
    <property type="entry name" value="MFS_Vesicular_Transporter"/>
</dbReference>
<dbReference type="SUPFAM" id="SSF103473">
    <property type="entry name" value="MFS general substrate transporter"/>
    <property type="match status" value="1"/>
</dbReference>
<evidence type="ECO:0000256" key="4">
    <source>
        <dbReference type="ARBA" id="ARBA00022989"/>
    </source>
</evidence>
<feature type="transmembrane region" description="Helical" evidence="6">
    <location>
        <begin position="135"/>
        <end position="155"/>
    </location>
</feature>